<reference evidence="2 3" key="1">
    <citation type="submission" date="2024-05" db="EMBL/GenBank/DDBJ databases">
        <title>A draft genome resource for the thread blight pathogen Marasmius tenuissimus strain MS-2.</title>
        <authorList>
            <person name="Yulfo-Soto G.E."/>
            <person name="Baruah I.K."/>
            <person name="Amoako-Attah I."/>
            <person name="Bukari Y."/>
            <person name="Meinhardt L.W."/>
            <person name="Bailey B.A."/>
            <person name="Cohen S.P."/>
        </authorList>
    </citation>
    <scope>NUCLEOTIDE SEQUENCE [LARGE SCALE GENOMIC DNA]</scope>
    <source>
        <strain evidence="2 3">MS-2</strain>
    </source>
</reference>
<evidence type="ECO:0000256" key="1">
    <source>
        <dbReference type="SAM" id="MobiDB-lite"/>
    </source>
</evidence>
<dbReference type="Proteomes" id="UP001437256">
    <property type="component" value="Unassembled WGS sequence"/>
</dbReference>
<evidence type="ECO:0000313" key="3">
    <source>
        <dbReference type="Proteomes" id="UP001437256"/>
    </source>
</evidence>
<dbReference type="EMBL" id="JBBXMP010000082">
    <property type="protein sequence ID" value="KAL0063411.1"/>
    <property type="molecule type" value="Genomic_DNA"/>
</dbReference>
<comment type="caution">
    <text evidence="2">The sequence shown here is derived from an EMBL/GenBank/DDBJ whole genome shotgun (WGS) entry which is preliminary data.</text>
</comment>
<feature type="compositionally biased region" description="Basic residues" evidence="1">
    <location>
        <begin position="49"/>
        <end position="61"/>
    </location>
</feature>
<organism evidence="2 3">
    <name type="scientific">Marasmius tenuissimus</name>
    <dbReference type="NCBI Taxonomy" id="585030"/>
    <lineage>
        <taxon>Eukaryota</taxon>
        <taxon>Fungi</taxon>
        <taxon>Dikarya</taxon>
        <taxon>Basidiomycota</taxon>
        <taxon>Agaricomycotina</taxon>
        <taxon>Agaricomycetes</taxon>
        <taxon>Agaricomycetidae</taxon>
        <taxon>Agaricales</taxon>
        <taxon>Marasmiineae</taxon>
        <taxon>Marasmiaceae</taxon>
        <taxon>Marasmius</taxon>
    </lineage>
</organism>
<sequence>MSGSTSATPTPIASRRGTQRQNQSLPNRTLGEDLDDLVGGAIGPSRTPRASKKPKKNPRQVHRILRDELNDDQKRVRTALLLWLRVLWRILDSSEAPFCPTTAELDEFRKFFDDEMALDNASSPDAAPLINPELVDLPTRMELLVSYRSNTTVTNATALPEWFLESSRLTLAKLGLKRWCVDLAAQPDSLYNKACERAALETFGHGLLCGAFQHLSSPRKLAGDRNLHSQLYHHIVFQYFMGKWLEVERHGNDSLAEQNKRIVIYKNRLNLSRSRYKFLQASGYPSRYLILADPKATSDDEEVPGTKAFKVKKRPERSKPAEAWYRRLDEAMKQAAAFGGGPKLRKRFVPDVPEDSLAEKLPTGMPLDYFDPQFFCQLPPGARHAAVMGKGEGEGDVKEIVKLKGKLRLAFLEEPGLSLGLGTSEIRAMEKLPDIEFFNQRREKVLPLYDLEFDPDANMDTS</sequence>
<keyword evidence="3" id="KW-1185">Reference proteome</keyword>
<proteinExistence type="predicted"/>
<protein>
    <submittedName>
        <fullName evidence="2">Uncharacterized protein</fullName>
    </submittedName>
</protein>
<feature type="compositionally biased region" description="Polar residues" evidence="1">
    <location>
        <begin position="1"/>
        <end position="11"/>
    </location>
</feature>
<name>A0ABR2ZP22_9AGAR</name>
<gene>
    <name evidence="2" type="ORF">AAF712_009720</name>
</gene>
<evidence type="ECO:0000313" key="2">
    <source>
        <dbReference type="EMBL" id="KAL0063411.1"/>
    </source>
</evidence>
<accession>A0ABR2ZP22</accession>
<feature type="region of interest" description="Disordered" evidence="1">
    <location>
        <begin position="1"/>
        <end position="61"/>
    </location>
</feature>